<dbReference type="InterPro" id="IPR025816">
    <property type="entry name" value="RrmJ-type_MeTrfase"/>
</dbReference>
<dbReference type="FunFam" id="3.40.50.12760:FF:000004">
    <property type="entry name" value="FtsJ-like methyltransferase"/>
    <property type="match status" value="1"/>
</dbReference>
<dbReference type="InterPro" id="IPR029063">
    <property type="entry name" value="SAM-dependent_MTases_sf"/>
</dbReference>
<keyword evidence="6" id="KW-1185">Reference proteome</keyword>
<dbReference type="InterPro" id="IPR000467">
    <property type="entry name" value="G_patch_dom"/>
</dbReference>
<proteinExistence type="predicted"/>
<keyword evidence="1" id="KW-0539">Nucleus</keyword>
<name>A0A7M5WVK1_9CNID</name>
<reference evidence="5" key="1">
    <citation type="submission" date="2021-01" db="UniProtKB">
        <authorList>
            <consortium name="EnsemblMetazoa"/>
        </authorList>
    </citation>
    <scope>IDENTIFICATION</scope>
</reference>
<dbReference type="GO" id="GO:0005634">
    <property type="term" value="C:nucleus"/>
    <property type="evidence" value="ECO:0007669"/>
    <property type="project" value="UniProtKB-SubCell"/>
</dbReference>
<dbReference type="GO" id="GO:0006370">
    <property type="term" value="P:7-methylguanosine mRNA capping"/>
    <property type="evidence" value="ECO:0007669"/>
    <property type="project" value="UniProtKB-UniRule"/>
</dbReference>
<keyword evidence="1" id="KW-0949">S-adenosyl-L-methionine</keyword>
<feature type="domain" description="RrmJ-type SAM-dependent 2'-O-MTase" evidence="4">
    <location>
        <begin position="233"/>
        <end position="449"/>
    </location>
</feature>
<evidence type="ECO:0000256" key="1">
    <source>
        <dbReference type="RuleBase" id="RU368012"/>
    </source>
</evidence>
<keyword evidence="1" id="KW-0506">mRNA capping</keyword>
<dbReference type="PROSITE" id="PS50174">
    <property type="entry name" value="G_PATCH"/>
    <property type="match status" value="1"/>
</dbReference>
<dbReference type="Pfam" id="PF01585">
    <property type="entry name" value="G-patch"/>
    <property type="match status" value="1"/>
</dbReference>
<dbReference type="PANTHER" id="PTHR16121:SF0">
    <property type="entry name" value="CAP-SPECIFIC MRNA (NUCLEOSIDE-2'-O-)-METHYLTRANSFERASE 1"/>
    <property type="match status" value="1"/>
</dbReference>
<protein>
    <recommendedName>
        <fullName evidence="1">Cap-specific mRNA (nucleoside-2'-O-)-methyltransferase 1</fullName>
        <ecNumber evidence="1">2.1.1.57</ecNumber>
    </recommendedName>
    <alternativeName>
        <fullName evidence="1">Cap1 2'O-ribose methyltransferase 1</fullName>
    </alternativeName>
</protein>
<dbReference type="GO" id="GO:0005737">
    <property type="term" value="C:cytoplasm"/>
    <property type="evidence" value="ECO:0007669"/>
    <property type="project" value="TreeGrafter"/>
</dbReference>
<evidence type="ECO:0000256" key="2">
    <source>
        <dbReference type="SAM" id="MobiDB-lite"/>
    </source>
</evidence>
<evidence type="ECO:0000313" key="6">
    <source>
        <dbReference type="Proteomes" id="UP000594262"/>
    </source>
</evidence>
<dbReference type="PANTHER" id="PTHR16121">
    <property type="entry name" value="CAP-SPECIFIC MRNA (NUCLEOSIDE-2'-O-)-METHYLTRANSFERASE 1-RELATED"/>
    <property type="match status" value="1"/>
</dbReference>
<keyword evidence="1" id="KW-0808">Transferase</keyword>
<evidence type="ECO:0000259" key="3">
    <source>
        <dbReference type="PROSITE" id="PS50174"/>
    </source>
</evidence>
<dbReference type="GO" id="GO:0003676">
    <property type="term" value="F:nucleic acid binding"/>
    <property type="evidence" value="ECO:0007669"/>
    <property type="project" value="UniProtKB-UniRule"/>
</dbReference>
<comment type="catalytic activity">
    <reaction evidence="1">
        <text>a 5'-end (N(7)-methyl 5'-triphosphoguanosine)-ribonucleoside in mRNA + S-adenosyl-L-methionine = a 5'-end (N(7)-methyl 5'-triphosphoguanosine)-(2'-O-methyl-ribonucleoside) in mRNA + S-adenosyl-L-homocysteine + H(+)</text>
        <dbReference type="Rhea" id="RHEA:67020"/>
        <dbReference type="Rhea" id="RHEA-COMP:17167"/>
        <dbReference type="Rhea" id="RHEA-COMP:17168"/>
        <dbReference type="ChEBI" id="CHEBI:15378"/>
        <dbReference type="ChEBI" id="CHEBI:57856"/>
        <dbReference type="ChEBI" id="CHEBI:59789"/>
        <dbReference type="ChEBI" id="CHEBI:156461"/>
        <dbReference type="ChEBI" id="CHEBI:167609"/>
        <dbReference type="EC" id="2.1.1.57"/>
    </reaction>
</comment>
<comment type="subcellular location">
    <subcellularLocation>
        <location evidence="1">Nucleus</location>
    </subcellularLocation>
</comment>
<dbReference type="Gene3D" id="2.20.70.10">
    <property type="match status" value="1"/>
</dbReference>
<dbReference type="PROSITE" id="PS51613">
    <property type="entry name" value="SAM_MT_RRMJ"/>
    <property type="match status" value="1"/>
</dbReference>
<accession>A0A7M5WVK1</accession>
<dbReference type="Gene3D" id="3.40.50.12760">
    <property type="match status" value="1"/>
</dbReference>
<dbReference type="AlphaFoldDB" id="A0A7M5WVK1"/>
<feature type="domain" description="G-patch" evidence="3">
    <location>
        <begin position="89"/>
        <end position="135"/>
    </location>
</feature>
<dbReference type="InterPro" id="IPR002877">
    <property type="entry name" value="RNA_MeTrfase_FtsJ_dom"/>
</dbReference>
<feature type="compositionally biased region" description="Low complexity" evidence="2">
    <location>
        <begin position="28"/>
        <end position="76"/>
    </location>
</feature>
<organism evidence="5 6">
    <name type="scientific">Clytia hemisphaerica</name>
    <dbReference type="NCBI Taxonomy" id="252671"/>
    <lineage>
        <taxon>Eukaryota</taxon>
        <taxon>Metazoa</taxon>
        <taxon>Cnidaria</taxon>
        <taxon>Hydrozoa</taxon>
        <taxon>Hydroidolina</taxon>
        <taxon>Leptothecata</taxon>
        <taxon>Obeliida</taxon>
        <taxon>Clytiidae</taxon>
        <taxon>Clytia</taxon>
    </lineage>
</organism>
<keyword evidence="1" id="KW-0489">Methyltransferase</keyword>
<evidence type="ECO:0000313" key="5">
    <source>
        <dbReference type="EnsemblMetazoa" id="CLYHEMP013827.1"/>
    </source>
</evidence>
<dbReference type="Pfam" id="PF01728">
    <property type="entry name" value="FtsJ"/>
    <property type="match status" value="1"/>
</dbReference>
<evidence type="ECO:0000259" key="4">
    <source>
        <dbReference type="PROSITE" id="PS51613"/>
    </source>
</evidence>
<dbReference type="EnsemblMetazoa" id="CLYHEMT013827.1">
    <property type="protein sequence ID" value="CLYHEMP013827.1"/>
    <property type="gene ID" value="CLYHEMG013827"/>
</dbReference>
<dbReference type="EC" id="2.1.1.57" evidence="1"/>
<feature type="region of interest" description="Disordered" evidence="2">
    <location>
        <begin position="1"/>
        <end position="87"/>
    </location>
</feature>
<dbReference type="GO" id="GO:0032259">
    <property type="term" value="P:methylation"/>
    <property type="evidence" value="ECO:0007669"/>
    <property type="project" value="UniProtKB-KW"/>
</dbReference>
<comment type="function">
    <text evidence="1">S-adenosyl-L-methionine-dependent methyltransferase that mediates RNA cap1 2'-O-ribose methylation to the 5'-cap structure of RNAs. Methylates the ribose of the first nucleotide of a m(7)GpppG-capped mRNA to produce m(7)GpppNmp (cap1).</text>
</comment>
<dbReference type="OrthoDB" id="10251234at2759"/>
<dbReference type="GO" id="GO:0004483">
    <property type="term" value="F:methyltransferase cap1 activity"/>
    <property type="evidence" value="ECO:0007669"/>
    <property type="project" value="UniProtKB-UniRule"/>
</dbReference>
<dbReference type="SMART" id="SM00443">
    <property type="entry name" value="G_patch"/>
    <property type="match status" value="1"/>
</dbReference>
<dbReference type="SUPFAM" id="SSF53335">
    <property type="entry name" value="S-adenosyl-L-methionine-dependent methyltransferases"/>
    <property type="match status" value="1"/>
</dbReference>
<dbReference type="Proteomes" id="UP000594262">
    <property type="component" value="Unplaced"/>
</dbReference>
<dbReference type="GeneID" id="136821734"/>
<dbReference type="RefSeq" id="XP_066934047.1">
    <property type="nucleotide sequence ID" value="XM_067077946.1"/>
</dbReference>
<keyword evidence="1" id="KW-0507">mRNA processing</keyword>
<dbReference type="InterPro" id="IPR050851">
    <property type="entry name" value="mRNA_Cap_2O-Ribose_MeTrfase"/>
</dbReference>
<dbReference type="GO" id="GO:0016556">
    <property type="term" value="P:mRNA modification"/>
    <property type="evidence" value="ECO:0007669"/>
    <property type="project" value="UniProtKB-UniRule"/>
</dbReference>
<sequence length="833" mass="94759">MYSNFTSGGRTSGGGGGSNQQQRKRRLSSTTSATSGDNADSSSGSSSESESESSTSQSTVKSKKATYSTTDDATSAGENPTPDETLSKYSDIALRMMSKMGYKKGRGLGKNETGRTEIIEASNQRGRRGLGLRLQGLDGKTNSTWEEDEEVMIKQDPQWIPTNTSPAPALDDMYQWTNMSARKETIDDEFQFCEAEILKGVLASKSVFDHLGHSEFLRARTRANPYETIRGAIFQNRAAMKMAEMDASFDDMFTSHHDFDEKNPSSLLYFADICAGPGGFSEYVLWRRKWRSKGFGFTLKAEGANDFKLDDFKAGTPESFDCHYGVKGYDGDGDIFREDNLREFRSYVMQNTDNKGVHFVMADGGFSVEGNENIQEILSKQLYLCQFICALSILREGGHFVCKLFDLFTPFSIGLVYLMYRAFEKVCIFKPVTSRPANSERYIVCQKYRKDVSSIHDYMFELNCKINRLKGSNIDIGEVVPVDIIKDDEPFFQYIYNSNNEIGARQILGLKKLATYVQNTNLVGANQAEVRKQCLEAWKVPTAARSNPSNRDPDNQFEKIINYSSAKMLSTRPKPLSQDILSAMKSIHDYKWTFSGGERFYLFSLGRYSIYQWNPAKNSAPTFKRVDNMNFELPRHTILDVEFVYELKGDGRGQRKVMGVHIIDALQLGDDYIGDKPMSDRLKIIRNFIKALSKPCRSDIIKLRVKDYHPLTELNDCLESLEEKTMKPRMERRLACIFNDQKYFVPNGVYMIRRVKDPWHLQYSKSSKRFYFYNRKTNESVFEPAKSSIADAKYCAESRVQWLWADGTGLSNWSALNSSISRKTFVDFIESKN</sequence>